<dbReference type="RefSeq" id="WP_124224043.1">
    <property type="nucleotide sequence ID" value="NZ_RKQL01000006.1"/>
</dbReference>
<keyword evidence="8" id="KW-1185">Reference proteome</keyword>
<organism evidence="7 8">
    <name type="scientific">Tibeticola sediminis</name>
    <dbReference type="NCBI Taxonomy" id="1917811"/>
    <lineage>
        <taxon>Bacteria</taxon>
        <taxon>Pseudomonadati</taxon>
        <taxon>Pseudomonadota</taxon>
        <taxon>Betaproteobacteria</taxon>
        <taxon>Burkholderiales</taxon>
        <taxon>Comamonadaceae</taxon>
        <taxon>Tibeticola</taxon>
    </lineage>
</organism>
<keyword evidence="2" id="KW-1003">Cell membrane</keyword>
<keyword evidence="6" id="KW-0449">Lipoprotein</keyword>
<keyword evidence="4" id="KW-0472">Membrane</keyword>
<keyword evidence="5" id="KW-0564">Palmitate</keyword>
<dbReference type="Pfam" id="PF08085">
    <property type="entry name" value="Entericidin"/>
    <property type="match status" value="1"/>
</dbReference>
<reference evidence="7 8" key="1">
    <citation type="submission" date="2018-11" db="EMBL/GenBank/DDBJ databases">
        <title>Genomic Encyclopedia of Type Strains, Phase IV (KMG-IV): sequencing the most valuable type-strain genomes for metagenomic binning, comparative biology and taxonomic classification.</title>
        <authorList>
            <person name="Goeker M."/>
        </authorList>
    </citation>
    <scope>NUCLEOTIDE SEQUENCE [LARGE SCALE GENOMIC DNA]</scope>
    <source>
        <strain evidence="7 8">DSM 101684</strain>
    </source>
</reference>
<name>A0A3N4U238_9BURK</name>
<evidence type="ECO:0000256" key="5">
    <source>
        <dbReference type="ARBA" id="ARBA00023139"/>
    </source>
</evidence>
<dbReference type="Proteomes" id="UP000272193">
    <property type="component" value="Unassembled WGS sequence"/>
</dbReference>
<dbReference type="PROSITE" id="PS51257">
    <property type="entry name" value="PROKAR_LIPOPROTEIN"/>
    <property type="match status" value="1"/>
</dbReference>
<evidence type="ECO:0000313" key="7">
    <source>
        <dbReference type="EMBL" id="RPE64582.1"/>
    </source>
</evidence>
<evidence type="ECO:0000256" key="3">
    <source>
        <dbReference type="ARBA" id="ARBA00022729"/>
    </source>
</evidence>
<comment type="caution">
    <text evidence="7">The sequence shown here is derived from an EMBL/GenBank/DDBJ whole genome shotgun (WGS) entry which is preliminary data.</text>
</comment>
<keyword evidence="3" id="KW-0732">Signal</keyword>
<gene>
    <name evidence="7" type="ORF">EDC62_2403</name>
</gene>
<comment type="similarity">
    <text evidence="1">Belongs to the EcnA/EcnB lipoprotein family.</text>
</comment>
<evidence type="ECO:0000256" key="1">
    <source>
        <dbReference type="ARBA" id="ARBA00010296"/>
    </source>
</evidence>
<dbReference type="GO" id="GO:0009636">
    <property type="term" value="P:response to toxic substance"/>
    <property type="evidence" value="ECO:0007669"/>
    <property type="project" value="InterPro"/>
</dbReference>
<accession>A0A3N4U238</accession>
<dbReference type="AlphaFoldDB" id="A0A3N4U238"/>
<sequence length="42" mass="4199">MKSSLLTGVVLMLALALAGCNTIKGVGQDVQKAGAAIEKAVK</sequence>
<proteinExistence type="inferred from homology"/>
<dbReference type="GO" id="GO:0016020">
    <property type="term" value="C:membrane"/>
    <property type="evidence" value="ECO:0007669"/>
    <property type="project" value="InterPro"/>
</dbReference>
<evidence type="ECO:0000256" key="6">
    <source>
        <dbReference type="ARBA" id="ARBA00023288"/>
    </source>
</evidence>
<protein>
    <submittedName>
        <fullName evidence="7">Putative small secreted protein</fullName>
    </submittedName>
</protein>
<dbReference type="InterPro" id="IPR012556">
    <property type="entry name" value="Entericidin"/>
</dbReference>
<evidence type="ECO:0000313" key="8">
    <source>
        <dbReference type="Proteomes" id="UP000272193"/>
    </source>
</evidence>
<evidence type="ECO:0000256" key="2">
    <source>
        <dbReference type="ARBA" id="ARBA00022475"/>
    </source>
</evidence>
<dbReference type="EMBL" id="RKQL01000006">
    <property type="protein sequence ID" value="RPE64582.1"/>
    <property type="molecule type" value="Genomic_DNA"/>
</dbReference>
<evidence type="ECO:0000256" key="4">
    <source>
        <dbReference type="ARBA" id="ARBA00023136"/>
    </source>
</evidence>